<dbReference type="AlphaFoldDB" id="A0A6F9EG81"/>
<dbReference type="GO" id="GO:0006313">
    <property type="term" value="P:DNA transposition"/>
    <property type="evidence" value="ECO:0007669"/>
    <property type="project" value="InterPro"/>
</dbReference>
<evidence type="ECO:0000313" key="3">
    <source>
        <dbReference type="EMBL" id="CAB3395946.1"/>
    </source>
</evidence>
<gene>
    <name evidence="3" type="ORF">COOX1_3193</name>
</gene>
<reference evidence="3 4" key="1">
    <citation type="submission" date="2020-04" db="EMBL/GenBank/DDBJ databases">
        <authorList>
            <person name="Hogendoorn C."/>
        </authorList>
    </citation>
    <scope>NUCLEOTIDE SEQUENCE [LARGE SCALE GENOMIC DNA]</scope>
    <source>
        <strain evidence="3">COOX1</strain>
    </source>
</reference>
<dbReference type="Proteomes" id="UP000502196">
    <property type="component" value="Chromosome"/>
</dbReference>
<protein>
    <recommendedName>
        <fullName evidence="2">Transposase IS116/IS110/IS902 C-terminal domain-containing protein</fullName>
    </recommendedName>
</protein>
<organism evidence="3 4">
    <name type="scientific">Kyrpidia spormannii</name>
    <dbReference type="NCBI Taxonomy" id="2055160"/>
    <lineage>
        <taxon>Bacteria</taxon>
        <taxon>Bacillati</taxon>
        <taxon>Bacillota</taxon>
        <taxon>Bacilli</taxon>
        <taxon>Bacillales</taxon>
        <taxon>Alicyclobacillaceae</taxon>
        <taxon>Kyrpidia</taxon>
    </lineage>
</organism>
<feature type="domain" description="Transposase IS116/IS110/IS902 C-terminal" evidence="2">
    <location>
        <begin position="138"/>
        <end position="215"/>
    </location>
</feature>
<accession>A0A6F9EG81</accession>
<dbReference type="EMBL" id="LR792683">
    <property type="protein sequence ID" value="CAB3395946.1"/>
    <property type="molecule type" value="Genomic_DNA"/>
</dbReference>
<dbReference type="GO" id="GO:0004803">
    <property type="term" value="F:transposase activity"/>
    <property type="evidence" value="ECO:0007669"/>
    <property type="project" value="InterPro"/>
</dbReference>
<sequence length="296" mass="32860">MDRGSSAPWLTATQLYPESGATRTARIDPVPPRACGRTDAGGKSNPKGTGRCERQAVFGGDGYSRQVRARDLESTDRRADGSGGIGRHGQRANEGQPGTHQRLLLREQLRHIEELEARIARLTQEIAKRMRPFEDQLERLDTIPGVGRQTAEVILAEVGPDIEHFPSAAHLASWAGMCPGSHESAGKRKSGRTRKGNPTLRRALVEAAQAAGRTRNTYLSAQFRRIAQRRGNKRAAVAVGHTILVIAYYLLKRKTTYEDLGPLYFEEKQRETAIRNSIKRLERFGYKVTLEARTPA</sequence>
<dbReference type="PANTHER" id="PTHR33055">
    <property type="entry name" value="TRANSPOSASE FOR INSERTION SEQUENCE ELEMENT IS1111A"/>
    <property type="match status" value="1"/>
</dbReference>
<evidence type="ECO:0000313" key="4">
    <source>
        <dbReference type="Proteomes" id="UP000502196"/>
    </source>
</evidence>
<dbReference type="InterPro" id="IPR047650">
    <property type="entry name" value="Transpos_IS110"/>
</dbReference>
<dbReference type="Pfam" id="PF02371">
    <property type="entry name" value="Transposase_20"/>
    <property type="match status" value="1"/>
</dbReference>
<evidence type="ECO:0000259" key="2">
    <source>
        <dbReference type="Pfam" id="PF02371"/>
    </source>
</evidence>
<dbReference type="NCBIfam" id="NF033542">
    <property type="entry name" value="transpos_IS110"/>
    <property type="match status" value="1"/>
</dbReference>
<feature type="region of interest" description="Disordered" evidence="1">
    <location>
        <begin position="1"/>
        <end position="100"/>
    </location>
</feature>
<feature type="compositionally biased region" description="Basic and acidic residues" evidence="1">
    <location>
        <begin position="68"/>
        <end position="80"/>
    </location>
</feature>
<dbReference type="InterPro" id="IPR003346">
    <property type="entry name" value="Transposase_20"/>
</dbReference>
<proteinExistence type="predicted"/>
<dbReference type="GO" id="GO:0003677">
    <property type="term" value="F:DNA binding"/>
    <property type="evidence" value="ECO:0007669"/>
    <property type="project" value="InterPro"/>
</dbReference>
<name>A0A6F9EG81_9BACL</name>
<dbReference type="PANTHER" id="PTHR33055:SF15">
    <property type="entry name" value="TRANSPOSASE-RELATED"/>
    <property type="match status" value="1"/>
</dbReference>
<evidence type="ECO:0000256" key="1">
    <source>
        <dbReference type="SAM" id="MobiDB-lite"/>
    </source>
</evidence>